<name>A0ABD4TNS6_9EURY</name>
<sequence length="143" mass="16530">MDFSECVKFAHENPGTYIATMDGDQPRVRAFAMWFADETGFYYHTGIGKNVWKQLTKNPKVELCFYAPGDSAGKMMRVAGLIEPVNDKTLRERLLKDRPWLLDIGIKDATDPKLVIFRIAHGEAYFWTMEYNMREAEAPRVIF</sequence>
<evidence type="ECO:0000313" key="3">
    <source>
        <dbReference type="Proteomes" id="UP001524383"/>
    </source>
</evidence>
<protein>
    <submittedName>
        <fullName evidence="2">Pyridoxamine 5'-phosphate oxidase</fullName>
    </submittedName>
</protein>
<keyword evidence="3" id="KW-1185">Reference proteome</keyword>
<dbReference type="InterPro" id="IPR012349">
    <property type="entry name" value="Split_barrel_FMN-bd"/>
</dbReference>
<accession>A0ABD4TNS6</accession>
<evidence type="ECO:0000313" key="2">
    <source>
        <dbReference type="EMBL" id="MCQ1539414.1"/>
    </source>
</evidence>
<evidence type="ECO:0000259" key="1">
    <source>
        <dbReference type="Pfam" id="PF01243"/>
    </source>
</evidence>
<comment type="caution">
    <text evidence="2">The sequence shown here is derived from an EMBL/GenBank/DDBJ whole genome shotgun (WGS) entry which is preliminary data.</text>
</comment>
<dbReference type="RefSeq" id="WP_255333382.1">
    <property type="nucleotide sequence ID" value="NZ_VOTZ01000028.1"/>
</dbReference>
<reference evidence="2 3" key="1">
    <citation type="submission" date="2019-08" db="EMBL/GenBank/DDBJ databases">
        <authorList>
            <person name="Chen S.-C."/>
            <person name="Lai M.-C."/>
            <person name="You Y.-T."/>
        </authorList>
    </citation>
    <scope>NUCLEOTIDE SEQUENCE [LARGE SCALE GENOMIC DNA]</scope>
    <source>
        <strain evidence="2 3">P2F9704a</strain>
    </source>
</reference>
<dbReference type="AlphaFoldDB" id="A0ABD4TNS6"/>
<dbReference type="Pfam" id="PF01243">
    <property type="entry name" value="PNPOx_N"/>
    <property type="match status" value="1"/>
</dbReference>
<gene>
    <name evidence="2" type="ORF">FTO68_10530</name>
</gene>
<dbReference type="InterPro" id="IPR011576">
    <property type="entry name" value="Pyridox_Oxase_N"/>
</dbReference>
<dbReference type="EMBL" id="VOTZ01000028">
    <property type="protein sequence ID" value="MCQ1539414.1"/>
    <property type="molecule type" value="Genomic_DNA"/>
</dbReference>
<organism evidence="2 3">
    <name type="scientific">Methanocalculus taiwanensis</name>
    <dbReference type="NCBI Taxonomy" id="106207"/>
    <lineage>
        <taxon>Archaea</taxon>
        <taxon>Methanobacteriati</taxon>
        <taxon>Methanobacteriota</taxon>
        <taxon>Stenosarchaea group</taxon>
        <taxon>Methanomicrobia</taxon>
        <taxon>Methanomicrobiales</taxon>
        <taxon>Methanocalculaceae</taxon>
        <taxon>Methanocalculus</taxon>
    </lineage>
</organism>
<dbReference type="SUPFAM" id="SSF50475">
    <property type="entry name" value="FMN-binding split barrel"/>
    <property type="match status" value="1"/>
</dbReference>
<dbReference type="Gene3D" id="2.30.110.10">
    <property type="entry name" value="Electron Transport, Fmn-binding Protein, Chain A"/>
    <property type="match status" value="1"/>
</dbReference>
<feature type="domain" description="Pyridoxamine 5'-phosphate oxidase N-terminal" evidence="1">
    <location>
        <begin position="5"/>
        <end position="127"/>
    </location>
</feature>
<proteinExistence type="predicted"/>
<dbReference type="Proteomes" id="UP001524383">
    <property type="component" value="Unassembled WGS sequence"/>
</dbReference>